<dbReference type="PANTHER" id="PTHR10146">
    <property type="entry name" value="PROLINE SYNTHETASE CO-TRANSCRIBED BACTERIAL HOMOLOG PROTEIN"/>
    <property type="match status" value="1"/>
</dbReference>
<dbReference type="FunFam" id="3.20.20.10:FF:000011">
    <property type="entry name" value="Pyridoxal phosphate homeostasis protein"/>
    <property type="match status" value="1"/>
</dbReference>
<feature type="domain" description="Alanine racemase N-terminal" evidence="5">
    <location>
        <begin position="42"/>
        <end position="224"/>
    </location>
</feature>
<dbReference type="Proteomes" id="UP000187367">
    <property type="component" value="Unassembled WGS sequence"/>
</dbReference>
<evidence type="ECO:0000259" key="5">
    <source>
        <dbReference type="Pfam" id="PF01168"/>
    </source>
</evidence>
<dbReference type="GO" id="GO:0030170">
    <property type="term" value="F:pyridoxal phosphate binding"/>
    <property type="evidence" value="ECO:0007669"/>
    <property type="project" value="UniProtKB-UniRule"/>
</dbReference>
<evidence type="ECO:0000256" key="1">
    <source>
        <dbReference type="ARBA" id="ARBA00022898"/>
    </source>
</evidence>
<dbReference type="Gene3D" id="3.20.20.10">
    <property type="entry name" value="Alanine racemase"/>
    <property type="match status" value="1"/>
</dbReference>
<dbReference type="AlphaFoldDB" id="A0A1R1QUM9"/>
<dbReference type="InterPro" id="IPR001608">
    <property type="entry name" value="Ala_racemase_N"/>
</dbReference>
<accession>A0A1R1QUM9</accession>
<comment type="caution">
    <text evidence="6">The sequence shown here is derived from an EMBL/GenBank/DDBJ whole genome shotgun (WGS) entry which is preliminary data.</text>
</comment>
<dbReference type="PANTHER" id="PTHR10146:SF14">
    <property type="entry name" value="PYRIDOXAL PHOSPHATE HOMEOSTASIS PROTEIN"/>
    <property type="match status" value="1"/>
</dbReference>
<evidence type="ECO:0000256" key="4">
    <source>
        <dbReference type="RuleBase" id="RU004514"/>
    </source>
</evidence>
<proteinExistence type="inferred from homology"/>
<keyword evidence="1 2" id="KW-0663">Pyridoxal phosphate</keyword>
<dbReference type="PROSITE" id="PS01211">
    <property type="entry name" value="UPF0001"/>
    <property type="match status" value="1"/>
</dbReference>
<evidence type="ECO:0000313" key="6">
    <source>
        <dbReference type="EMBL" id="OMI08376.1"/>
    </source>
</evidence>
<evidence type="ECO:0000256" key="3">
    <source>
        <dbReference type="PIRSR" id="PIRSR004848-1"/>
    </source>
</evidence>
<dbReference type="InterPro" id="IPR029066">
    <property type="entry name" value="PLP-binding_barrel"/>
</dbReference>
<accession>A0A1R1RZ34</accession>
<reference evidence="6 7" key="1">
    <citation type="submission" date="2017-01" db="EMBL/GenBank/DDBJ databases">
        <title>Bacillus phylogenomics.</title>
        <authorList>
            <person name="Dunlap C."/>
        </authorList>
    </citation>
    <scope>NUCLEOTIDE SEQUENCE [LARGE SCALE GENOMIC DNA]</scope>
    <source>
        <strain evidence="6 7">NRRL B-41282</strain>
    </source>
</reference>
<comment type="function">
    <text evidence="2">Pyridoxal 5'-phosphate (PLP)-binding protein, which is involved in PLP homeostasis.</text>
</comment>
<evidence type="ECO:0000256" key="2">
    <source>
        <dbReference type="HAMAP-Rule" id="MF_02087"/>
    </source>
</evidence>
<dbReference type="OrthoDB" id="9804072at2"/>
<name>A0A1R1QUM9_9BACI</name>
<dbReference type="EMBL" id="MTJL01000007">
    <property type="protein sequence ID" value="OMI08376.1"/>
    <property type="molecule type" value="Genomic_DNA"/>
</dbReference>
<evidence type="ECO:0000313" key="7">
    <source>
        <dbReference type="Proteomes" id="UP000187367"/>
    </source>
</evidence>
<dbReference type="InterPro" id="IPR011078">
    <property type="entry name" value="PyrdxlP_homeostasis"/>
</dbReference>
<feature type="modified residue" description="N6-(pyridoxal phosphate)lysine" evidence="2 3">
    <location>
        <position position="35"/>
    </location>
</feature>
<dbReference type="PIRSF" id="PIRSF004848">
    <property type="entry name" value="YBL036c_PLPDEIII"/>
    <property type="match status" value="1"/>
</dbReference>
<dbReference type="RefSeq" id="WP_076760441.1">
    <property type="nucleotide sequence ID" value="NZ_JARMMH010000004.1"/>
</dbReference>
<comment type="similarity">
    <text evidence="2 4">Belongs to the pyridoxal phosphate-binding protein YggS/PROSC family.</text>
</comment>
<dbReference type="Pfam" id="PF01168">
    <property type="entry name" value="Ala_racemase_N"/>
    <property type="match status" value="1"/>
</dbReference>
<dbReference type="SUPFAM" id="SSF51419">
    <property type="entry name" value="PLP-binding barrel"/>
    <property type="match status" value="1"/>
</dbReference>
<dbReference type="NCBIfam" id="TIGR00044">
    <property type="entry name" value="YggS family pyridoxal phosphate-dependent enzyme"/>
    <property type="match status" value="1"/>
</dbReference>
<organism evidence="6 7">
    <name type="scientific">Bacillus swezeyi</name>
    <dbReference type="NCBI Taxonomy" id="1925020"/>
    <lineage>
        <taxon>Bacteria</taxon>
        <taxon>Bacillati</taxon>
        <taxon>Bacillota</taxon>
        <taxon>Bacilli</taxon>
        <taxon>Bacillales</taxon>
        <taxon>Bacillaceae</taxon>
        <taxon>Bacillus</taxon>
    </lineage>
</organism>
<comment type="cofactor">
    <cofactor evidence="3">
        <name>pyridoxal 5'-phosphate</name>
        <dbReference type="ChEBI" id="CHEBI:597326"/>
    </cofactor>
</comment>
<dbReference type="HAMAP" id="MF_02087">
    <property type="entry name" value="PLP_homeostasis"/>
    <property type="match status" value="1"/>
</dbReference>
<sequence length="231" mass="25894">MDVKSNLRHINDRINEACKEKGRTPDEISVIAVTKYVSPERAQEALDAGVKHLGENRDSGLLHKLDILIDSRPVWHFIGTLQTRKVKAIIDHVSYIHSLDRLSLADEIQKRAKKPVDCFVQVNTSLESSKHGMTKEEVIPFVRKLSAYENIRIAGLMTMAPFTDDEEEIRSCFRSLRELRGEVQRLNQWNAPCSELSMGMSNDFTIAVEEGATFVRIGSSLVGNETGGGQS</sequence>
<protein>
    <recommendedName>
        <fullName evidence="2">Pyridoxal phosphate homeostasis protein</fullName>
        <shortName evidence="2">PLP homeostasis protein</shortName>
    </recommendedName>
</protein>
<keyword evidence="7" id="KW-1185">Reference proteome</keyword>
<gene>
    <name evidence="6" type="ORF">BW143_04850</name>
</gene>
<dbReference type="CDD" id="cd00635">
    <property type="entry name" value="PLPDE_III_YBL036c_like"/>
    <property type="match status" value="1"/>
</dbReference>